<evidence type="ECO:0008006" key="5">
    <source>
        <dbReference type="Google" id="ProtNLM"/>
    </source>
</evidence>
<feature type="compositionally biased region" description="Polar residues" evidence="1">
    <location>
        <begin position="50"/>
        <end position="75"/>
    </location>
</feature>
<evidence type="ECO:0000256" key="2">
    <source>
        <dbReference type="SAM" id="Phobius"/>
    </source>
</evidence>
<feature type="compositionally biased region" description="Gly residues" evidence="1">
    <location>
        <begin position="951"/>
        <end position="981"/>
    </location>
</feature>
<feature type="compositionally biased region" description="Low complexity" evidence="1">
    <location>
        <begin position="86"/>
        <end position="118"/>
    </location>
</feature>
<feature type="region of interest" description="Disordered" evidence="1">
    <location>
        <begin position="1"/>
        <end position="128"/>
    </location>
</feature>
<protein>
    <recommendedName>
        <fullName evidence="5">SMODS and SLOG-associating 2TM effector domain-containing protein</fullName>
    </recommendedName>
</protein>
<feature type="transmembrane region" description="Helical" evidence="2">
    <location>
        <begin position="834"/>
        <end position="855"/>
    </location>
</feature>
<feature type="transmembrane region" description="Helical" evidence="2">
    <location>
        <begin position="652"/>
        <end position="673"/>
    </location>
</feature>
<keyword evidence="4" id="KW-1185">Reference proteome</keyword>
<dbReference type="EMBL" id="BRXX01000001">
    <property type="protein sequence ID" value="GMH81340.1"/>
    <property type="molecule type" value="Genomic_DNA"/>
</dbReference>
<keyword evidence="2" id="KW-0472">Membrane</keyword>
<accession>A0A9W7B856</accession>
<keyword evidence="2" id="KW-1133">Transmembrane helix</keyword>
<feature type="transmembrane region" description="Helical" evidence="2">
    <location>
        <begin position="617"/>
        <end position="637"/>
    </location>
</feature>
<comment type="caution">
    <text evidence="3">The sequence shown here is derived from an EMBL/GenBank/DDBJ whole genome shotgun (WGS) entry which is preliminary data.</text>
</comment>
<organism evidence="3 4">
    <name type="scientific">Triparma verrucosa</name>
    <dbReference type="NCBI Taxonomy" id="1606542"/>
    <lineage>
        <taxon>Eukaryota</taxon>
        <taxon>Sar</taxon>
        <taxon>Stramenopiles</taxon>
        <taxon>Ochrophyta</taxon>
        <taxon>Bolidophyceae</taxon>
        <taxon>Parmales</taxon>
        <taxon>Triparmaceae</taxon>
        <taxon>Triparma</taxon>
    </lineage>
</organism>
<evidence type="ECO:0000256" key="1">
    <source>
        <dbReference type="SAM" id="MobiDB-lite"/>
    </source>
</evidence>
<evidence type="ECO:0000313" key="3">
    <source>
        <dbReference type="EMBL" id="GMH81340.1"/>
    </source>
</evidence>
<evidence type="ECO:0000313" key="4">
    <source>
        <dbReference type="Proteomes" id="UP001165160"/>
    </source>
</evidence>
<dbReference type="AlphaFoldDB" id="A0A9W7B856"/>
<sequence length="996" mass="111378">MHSTSPQNRRRPPPPPVTTSPETRMLSRDVERTRHRLAETFTLADHPRLQAQSPSPQSQYRASTQSPHTQATPRASPSYVAHPHHSTASTSRSPRSLSPSSSSLWSSSPTPTSKPLKTFFRQDEPGGTSLVDEVKGMVAESSAQVKEEGYVPTKNASRYKGEVHAASKAALKHGLIEPDILNKEHRRGRRKEGSEEKFFKICDEIPDQHLFGPRCRYVLVPKKWSPRPGSEPVEQIFKGLGLELPSLLFRYSKSGKTLPDNVGLKLWTKGEGEEGGEEGSGTDKVGEYELIYEDATKDQISFFKLMMDSQLTAFCSILGAACAEVNAYYVLDKCRMTNEFCCKLLDNLPSNGVAVGICEMFLDHYETWWMSGQVKEAIRDCAVPIEEEVQHTVKWASQLTPTLKHVILFEHEKEKEDFLNDLARVVPVGVLGAAGKDYGQKHLKRLVSSTLESGRPLFIFKHTLCNGHFYSSLIEDNEDMEAVRRGRKSSPIKSLKDRLFPGGEDPFYLARGFNGGDSGGGSRQDFAGFLKNEPSTCQAERHSFKKFNRDATMVIDPLNLPEEHDLIEEIATVMASIYNSKPFNSGEQSVENTVIEDAVEMLEQLKHLEKNEKSRAWIIKVVILFLGFATTSAAVVYEEFRVNYNSFAKSELQAITVILPVILGVFLTIGQTWESNKRWSILKLTGAKVEREICRYECRVGEYKALVGNGPVHRENFTTRINQIWSRIDSNDLARQSLVGSKLSRSRKKVDENGLRGLLSPMKKNIEAWKKTDRARKKRAEKKEKKRSIGLAALVKDRAEKLPETHSTSSEDYIRGRLEVELDKLTRRLPKFSFQLRSLQILLIMLSASTAIMAAYELQRWVPVVLALAAMTEGFVEFRQLPLRLSMANMTYTRLKRTKVWWNGLSVLQKKLPNNKNRLVEEVEEAIFMQISVINNQVILEETEKKDEHGMGGGRGNGGGFGAGGVGGVGNGGSDTVGGSGERGRITATPNTPTAS</sequence>
<keyword evidence="2" id="KW-0812">Transmembrane</keyword>
<name>A0A9W7B856_9STRA</name>
<feature type="compositionally biased region" description="Basic and acidic residues" evidence="1">
    <location>
        <begin position="25"/>
        <end position="38"/>
    </location>
</feature>
<gene>
    <name evidence="3" type="ORF">TrVE_jg8727</name>
</gene>
<dbReference type="Proteomes" id="UP001165160">
    <property type="component" value="Unassembled WGS sequence"/>
</dbReference>
<feature type="region of interest" description="Disordered" evidence="1">
    <location>
        <begin position="946"/>
        <end position="996"/>
    </location>
</feature>
<reference evidence="4" key="1">
    <citation type="journal article" date="2023" name="Commun. Biol.">
        <title>Genome analysis of Parmales, the sister group of diatoms, reveals the evolutionary specialization of diatoms from phago-mixotrophs to photoautotrophs.</title>
        <authorList>
            <person name="Ban H."/>
            <person name="Sato S."/>
            <person name="Yoshikawa S."/>
            <person name="Yamada K."/>
            <person name="Nakamura Y."/>
            <person name="Ichinomiya M."/>
            <person name="Sato N."/>
            <person name="Blanc-Mathieu R."/>
            <person name="Endo H."/>
            <person name="Kuwata A."/>
            <person name="Ogata H."/>
        </authorList>
    </citation>
    <scope>NUCLEOTIDE SEQUENCE [LARGE SCALE GENOMIC DNA]</scope>
    <source>
        <strain evidence="4">NIES 3699</strain>
    </source>
</reference>
<proteinExistence type="predicted"/>